<dbReference type="PRINTS" id="PR01035">
    <property type="entry name" value="TCRTETA"/>
</dbReference>
<evidence type="ECO:0000256" key="2">
    <source>
        <dbReference type="ARBA" id="ARBA00022692"/>
    </source>
</evidence>
<accession>A0ABV5URZ8</accession>
<feature type="domain" description="Major facilitator superfamily (MFS) profile" evidence="6">
    <location>
        <begin position="26"/>
        <end position="396"/>
    </location>
</feature>
<keyword evidence="8" id="KW-1185">Reference proteome</keyword>
<feature type="transmembrane region" description="Helical" evidence="5">
    <location>
        <begin position="26"/>
        <end position="51"/>
    </location>
</feature>
<dbReference type="Pfam" id="PF07690">
    <property type="entry name" value="MFS_1"/>
    <property type="match status" value="1"/>
</dbReference>
<dbReference type="PROSITE" id="PS50850">
    <property type="entry name" value="MFS"/>
    <property type="match status" value="1"/>
</dbReference>
<evidence type="ECO:0000313" key="7">
    <source>
        <dbReference type="EMBL" id="MFB9714717.1"/>
    </source>
</evidence>
<feature type="transmembrane region" description="Helical" evidence="5">
    <location>
        <begin position="94"/>
        <end position="111"/>
    </location>
</feature>
<evidence type="ECO:0000256" key="1">
    <source>
        <dbReference type="ARBA" id="ARBA00004651"/>
    </source>
</evidence>
<feature type="transmembrane region" description="Helical" evidence="5">
    <location>
        <begin position="151"/>
        <end position="172"/>
    </location>
</feature>
<keyword evidence="2 5" id="KW-0812">Transmembrane</keyword>
<feature type="transmembrane region" description="Helical" evidence="5">
    <location>
        <begin position="178"/>
        <end position="198"/>
    </location>
</feature>
<comment type="caution">
    <text evidence="7">The sequence shown here is derived from an EMBL/GenBank/DDBJ whole genome shotgun (WGS) entry which is preliminary data.</text>
</comment>
<dbReference type="Proteomes" id="UP001589536">
    <property type="component" value="Unassembled WGS sequence"/>
</dbReference>
<evidence type="ECO:0000256" key="5">
    <source>
        <dbReference type="SAM" id="Phobius"/>
    </source>
</evidence>
<protein>
    <submittedName>
        <fullName evidence="7">MFS transporter</fullName>
    </submittedName>
</protein>
<dbReference type="PANTHER" id="PTHR43683">
    <property type="entry name" value="MULTIDRUG EFFLUX PROTEIN YFMO"/>
    <property type="match status" value="1"/>
</dbReference>
<dbReference type="EMBL" id="JBHMBH010000025">
    <property type="protein sequence ID" value="MFB9714717.1"/>
    <property type="molecule type" value="Genomic_DNA"/>
</dbReference>
<organism evidence="7 8">
    <name type="scientific">Arthrobacter methylotrophus</name>
    <dbReference type="NCBI Taxonomy" id="121291"/>
    <lineage>
        <taxon>Bacteria</taxon>
        <taxon>Bacillati</taxon>
        <taxon>Actinomycetota</taxon>
        <taxon>Actinomycetes</taxon>
        <taxon>Micrococcales</taxon>
        <taxon>Micrococcaceae</taxon>
        <taxon>Arthrobacter</taxon>
    </lineage>
</organism>
<keyword evidence="4 5" id="KW-0472">Membrane</keyword>
<dbReference type="SUPFAM" id="SSF103473">
    <property type="entry name" value="MFS general substrate transporter"/>
    <property type="match status" value="1"/>
</dbReference>
<feature type="transmembrane region" description="Helical" evidence="5">
    <location>
        <begin position="63"/>
        <end position="82"/>
    </location>
</feature>
<feature type="transmembrane region" description="Helical" evidence="5">
    <location>
        <begin position="349"/>
        <end position="368"/>
    </location>
</feature>
<feature type="transmembrane region" description="Helical" evidence="5">
    <location>
        <begin position="309"/>
        <end position="328"/>
    </location>
</feature>
<feature type="transmembrane region" description="Helical" evidence="5">
    <location>
        <begin position="210"/>
        <end position="232"/>
    </location>
</feature>
<reference evidence="7 8" key="1">
    <citation type="submission" date="2024-09" db="EMBL/GenBank/DDBJ databases">
        <authorList>
            <person name="Sun Q."/>
            <person name="Mori K."/>
        </authorList>
    </citation>
    <scope>NUCLEOTIDE SEQUENCE [LARGE SCALE GENOMIC DNA]</scope>
    <source>
        <strain evidence="7 8">JCM 13519</strain>
    </source>
</reference>
<evidence type="ECO:0000256" key="3">
    <source>
        <dbReference type="ARBA" id="ARBA00022989"/>
    </source>
</evidence>
<sequence>MALPANGKVLTEAGAVKSSLFRQPPAVWAVAFASMVTFMGIGLVGPILPTISQAMNATPTQTSFLFTSYLVVTAVVMFFTSWLSSRIGTRSTMLIGLAVIAAAAVGCALSSDIGGIIAFRALWGLGNALFLSTALASIISASGGTAGQAVILYEAALGLGLAVGPLVGGLLGDISWMVPFWGTATLLAIGFVALLVFVRGSGKPAEKSHVTAPFKALATPSILVLSIVAFFYNSSFFVTLAYVPYPLGMSAVGIGLVMTGFGIGLALTSVVIAPRLTHRFSPIRVLAATLVVFAATHIAASQLAGSTPWLVVCVVLLGFEIGAANTVLTEAVMEASNLPRAVASSAYSGIRFFGGAIGAPVGTGLAVLGTGVPFLFAAATAVVGALLLAVFRRILTPADHPVHETGEFEAAAITAGE</sequence>
<dbReference type="PANTHER" id="PTHR43683:SF1">
    <property type="entry name" value="MULTIDRUG EFFLUX PROTEIN YFMO"/>
    <property type="match status" value="1"/>
</dbReference>
<dbReference type="RefSeq" id="WP_345048468.1">
    <property type="nucleotide sequence ID" value="NZ_BAABED010000001.1"/>
</dbReference>
<evidence type="ECO:0000256" key="4">
    <source>
        <dbReference type="ARBA" id="ARBA00023136"/>
    </source>
</evidence>
<dbReference type="InterPro" id="IPR001958">
    <property type="entry name" value="Tet-R_TetA/multi-R_MdtG-like"/>
</dbReference>
<evidence type="ECO:0000259" key="6">
    <source>
        <dbReference type="PROSITE" id="PS50850"/>
    </source>
</evidence>
<feature type="transmembrane region" description="Helical" evidence="5">
    <location>
        <begin position="117"/>
        <end position="139"/>
    </location>
</feature>
<dbReference type="InterPro" id="IPR053200">
    <property type="entry name" value="YfmO-like"/>
</dbReference>
<gene>
    <name evidence="7" type="ORF">ACFFPI_11355</name>
</gene>
<feature type="transmembrane region" description="Helical" evidence="5">
    <location>
        <begin position="374"/>
        <end position="391"/>
    </location>
</feature>
<name>A0ABV5URZ8_9MICC</name>
<feature type="transmembrane region" description="Helical" evidence="5">
    <location>
        <begin position="252"/>
        <end position="273"/>
    </location>
</feature>
<proteinExistence type="predicted"/>
<dbReference type="InterPro" id="IPR036259">
    <property type="entry name" value="MFS_trans_sf"/>
</dbReference>
<dbReference type="CDD" id="cd17474">
    <property type="entry name" value="MFS_YfmO_like"/>
    <property type="match status" value="1"/>
</dbReference>
<evidence type="ECO:0000313" key="8">
    <source>
        <dbReference type="Proteomes" id="UP001589536"/>
    </source>
</evidence>
<keyword evidence="3 5" id="KW-1133">Transmembrane helix</keyword>
<dbReference type="InterPro" id="IPR020846">
    <property type="entry name" value="MFS_dom"/>
</dbReference>
<feature type="transmembrane region" description="Helical" evidence="5">
    <location>
        <begin position="285"/>
        <end position="303"/>
    </location>
</feature>
<dbReference type="Gene3D" id="1.20.1250.20">
    <property type="entry name" value="MFS general substrate transporter like domains"/>
    <property type="match status" value="1"/>
</dbReference>
<comment type="subcellular location">
    <subcellularLocation>
        <location evidence="1">Cell membrane</location>
        <topology evidence="1">Multi-pass membrane protein</topology>
    </subcellularLocation>
</comment>
<dbReference type="InterPro" id="IPR011701">
    <property type="entry name" value="MFS"/>
</dbReference>